<reference evidence="4 5" key="1">
    <citation type="journal article" date="2013" name="Curr. Biol.">
        <title>The Genome of the Foraminiferan Reticulomyxa filosa.</title>
        <authorList>
            <person name="Glockner G."/>
            <person name="Hulsmann N."/>
            <person name="Schleicher M."/>
            <person name="Noegel A.A."/>
            <person name="Eichinger L."/>
            <person name="Gallinger C."/>
            <person name="Pawlowski J."/>
            <person name="Sierra R."/>
            <person name="Euteneuer U."/>
            <person name="Pillet L."/>
            <person name="Moustafa A."/>
            <person name="Platzer M."/>
            <person name="Groth M."/>
            <person name="Szafranski K."/>
            <person name="Schliwa M."/>
        </authorList>
    </citation>
    <scope>NUCLEOTIDE SEQUENCE [LARGE SCALE GENOMIC DNA]</scope>
</reference>
<keyword evidence="2" id="KW-1133">Transmembrane helix</keyword>
<evidence type="ECO:0000313" key="4">
    <source>
        <dbReference type="EMBL" id="ETO14324.1"/>
    </source>
</evidence>
<keyword evidence="2" id="KW-0812">Transmembrane</keyword>
<accession>X6MKD3</accession>
<feature type="transmembrane region" description="Helical" evidence="2">
    <location>
        <begin position="99"/>
        <end position="116"/>
    </location>
</feature>
<evidence type="ECO:0000256" key="1">
    <source>
        <dbReference type="SAM" id="MobiDB-lite"/>
    </source>
</evidence>
<evidence type="ECO:0000259" key="3">
    <source>
        <dbReference type="Pfam" id="PF11815"/>
    </source>
</evidence>
<evidence type="ECO:0000313" key="5">
    <source>
        <dbReference type="Proteomes" id="UP000023152"/>
    </source>
</evidence>
<feature type="transmembrane region" description="Helical" evidence="2">
    <location>
        <begin position="60"/>
        <end position="87"/>
    </location>
</feature>
<dbReference type="GO" id="GO:0004806">
    <property type="term" value="F:triacylglycerol lipase activity"/>
    <property type="evidence" value="ECO:0007669"/>
    <property type="project" value="InterPro"/>
</dbReference>
<dbReference type="InterPro" id="IPR021771">
    <property type="entry name" value="Triacylglycerol_lipase_N"/>
</dbReference>
<organism evidence="4 5">
    <name type="scientific">Reticulomyxa filosa</name>
    <dbReference type="NCBI Taxonomy" id="46433"/>
    <lineage>
        <taxon>Eukaryota</taxon>
        <taxon>Sar</taxon>
        <taxon>Rhizaria</taxon>
        <taxon>Retaria</taxon>
        <taxon>Foraminifera</taxon>
        <taxon>Monothalamids</taxon>
        <taxon>Reticulomyxidae</taxon>
        <taxon>Reticulomyxa</taxon>
    </lineage>
</organism>
<feature type="region of interest" description="Disordered" evidence="1">
    <location>
        <begin position="219"/>
        <end position="242"/>
    </location>
</feature>
<name>X6MKD3_RETFI</name>
<feature type="domain" description="Triacylglycerol lipase N-terminal" evidence="3">
    <location>
        <begin position="145"/>
        <end position="205"/>
    </location>
</feature>
<keyword evidence="5" id="KW-1185">Reference proteome</keyword>
<evidence type="ECO:0000256" key="2">
    <source>
        <dbReference type="SAM" id="Phobius"/>
    </source>
</evidence>
<dbReference type="Pfam" id="PF11815">
    <property type="entry name" value="DUF3336"/>
    <property type="match status" value="1"/>
</dbReference>
<dbReference type="EMBL" id="ASPP01020097">
    <property type="protein sequence ID" value="ETO14324.1"/>
    <property type="molecule type" value="Genomic_DNA"/>
</dbReference>
<dbReference type="AlphaFoldDB" id="X6MKD3"/>
<protein>
    <recommendedName>
        <fullName evidence="3">Triacylglycerol lipase N-terminal domain-containing protein</fullName>
    </recommendedName>
</protein>
<dbReference type="Proteomes" id="UP000023152">
    <property type="component" value="Unassembled WGS sequence"/>
</dbReference>
<keyword evidence="2" id="KW-0472">Membrane</keyword>
<sequence>MGQPLSKSLNSPAIQERILLFFHDVYELFSELVQIFREFVQSKIPVQFSRAPVTTATLSLWSLFVVLLSKIYSKMIILCKFLLWLLAPDLMLKLGLRHSVLFSILFFTPFFFRKILKPLVRNMDFKIFFRLIHGQEWLKKYKKLLYKDLPFKCKTFGDYKGIATQLDEMDGLYEWKVNHVDKSYDYKRIKADLNELQKLIHNVKWHRHQLDGTNILDENESKVPNFQDKEDDKKTNKKKKKS</sequence>
<proteinExistence type="predicted"/>
<comment type="caution">
    <text evidence="4">The sequence shown here is derived from an EMBL/GenBank/DDBJ whole genome shotgun (WGS) entry which is preliminary data.</text>
</comment>
<gene>
    <name evidence="4" type="ORF">RFI_23047</name>
</gene>
<dbReference type="GO" id="GO:0006629">
    <property type="term" value="P:lipid metabolic process"/>
    <property type="evidence" value="ECO:0007669"/>
    <property type="project" value="InterPro"/>
</dbReference>